<protein>
    <submittedName>
        <fullName evidence="1">Uncharacterized protein</fullName>
    </submittedName>
</protein>
<dbReference type="OMA" id="VCPISHC"/>
<dbReference type="VEuPathDB" id="FungiDB:PCH_Pc16g09850"/>
<dbReference type="AlphaFoldDB" id="B6H8W4"/>
<evidence type="ECO:0000313" key="2">
    <source>
        <dbReference type="Proteomes" id="UP000000724"/>
    </source>
</evidence>
<organism evidence="1 2">
    <name type="scientific">Penicillium rubens (strain ATCC 28089 / DSM 1075 / NRRL 1951 / Wisconsin 54-1255)</name>
    <name type="common">Penicillium chrysogenum</name>
    <dbReference type="NCBI Taxonomy" id="500485"/>
    <lineage>
        <taxon>Eukaryota</taxon>
        <taxon>Fungi</taxon>
        <taxon>Dikarya</taxon>
        <taxon>Ascomycota</taxon>
        <taxon>Pezizomycotina</taxon>
        <taxon>Eurotiomycetes</taxon>
        <taxon>Eurotiomycetidae</taxon>
        <taxon>Eurotiales</taxon>
        <taxon>Aspergillaceae</taxon>
        <taxon>Penicillium</taxon>
        <taxon>Penicillium chrysogenum species complex</taxon>
    </lineage>
</organism>
<keyword evidence="2" id="KW-1185">Reference proteome</keyword>
<gene>
    <name evidence="1" type="ORF">Pc16g09850</name>
    <name evidence="1" type="ORF">PCH_Pc16g09850</name>
</gene>
<reference evidence="1 2" key="1">
    <citation type="journal article" date="2008" name="Nat. Biotechnol.">
        <title>Genome sequencing and analysis of the filamentous fungus Penicillium chrysogenum.</title>
        <authorList>
            <person name="van den Berg M.A."/>
            <person name="Albang R."/>
            <person name="Albermann K."/>
            <person name="Badger J.H."/>
            <person name="Daran J.-M."/>
            <person name="Driessen A.J.M."/>
            <person name="Garcia-Estrada C."/>
            <person name="Fedorova N.D."/>
            <person name="Harris D.M."/>
            <person name="Heijne W.H.M."/>
            <person name="Joardar V.S."/>
            <person name="Kiel J.A.K.W."/>
            <person name="Kovalchuk A."/>
            <person name="Martin J.F."/>
            <person name="Nierman W.C."/>
            <person name="Nijland J.G."/>
            <person name="Pronk J.T."/>
            <person name="Roubos J.A."/>
            <person name="van der Klei I.J."/>
            <person name="van Peij N.N.M.E."/>
            <person name="Veenhuis M."/>
            <person name="von Doehren H."/>
            <person name="Wagner C."/>
            <person name="Wortman J.R."/>
            <person name="Bovenberg R.A.L."/>
        </authorList>
    </citation>
    <scope>NUCLEOTIDE SEQUENCE [LARGE SCALE GENOMIC DNA]</scope>
    <source>
        <strain evidence="2">ATCC 28089 / DSM 1075 / NRRL 1951 / Wisconsin 54-1255</strain>
    </source>
</reference>
<accession>B6H8W4</accession>
<evidence type="ECO:0000313" key="1">
    <source>
        <dbReference type="EMBL" id="CAP93655.1"/>
    </source>
</evidence>
<dbReference type="OrthoDB" id="10590021at2759"/>
<dbReference type="HOGENOM" id="CLU_1797115_0_0_1"/>
<sequence>MARLGYREIHQCPPVIGRRFGRVCLSQPNWRSRKTPYGLSTGPFVTSLNVPGAPTLSATVKIMDLPSRSIVALLEPVRKLSPAYEVNPQYSPNPMSRLNAYVCPISHCALGGYRPMVGKTALGSPRPGNARQHLLLGANLAFIV</sequence>
<proteinExistence type="predicted"/>
<dbReference type="Proteomes" id="UP000000724">
    <property type="component" value="Contig Pc00c16"/>
</dbReference>
<dbReference type="EMBL" id="AM920431">
    <property type="protein sequence ID" value="CAP93655.1"/>
    <property type="molecule type" value="Genomic_DNA"/>
</dbReference>
<name>B6H8W4_PENRW</name>